<protein>
    <recommendedName>
        <fullName evidence="1">WRKY domain-containing protein</fullName>
    </recommendedName>
</protein>
<accession>A0ABR2G923</accession>
<dbReference type="Proteomes" id="UP001472677">
    <property type="component" value="Unassembled WGS sequence"/>
</dbReference>
<evidence type="ECO:0000259" key="1">
    <source>
        <dbReference type="PROSITE" id="PS50811"/>
    </source>
</evidence>
<organism evidence="2 3">
    <name type="scientific">Hibiscus sabdariffa</name>
    <name type="common">roselle</name>
    <dbReference type="NCBI Taxonomy" id="183260"/>
    <lineage>
        <taxon>Eukaryota</taxon>
        <taxon>Viridiplantae</taxon>
        <taxon>Streptophyta</taxon>
        <taxon>Embryophyta</taxon>
        <taxon>Tracheophyta</taxon>
        <taxon>Spermatophyta</taxon>
        <taxon>Magnoliopsida</taxon>
        <taxon>eudicotyledons</taxon>
        <taxon>Gunneridae</taxon>
        <taxon>Pentapetalae</taxon>
        <taxon>rosids</taxon>
        <taxon>malvids</taxon>
        <taxon>Malvales</taxon>
        <taxon>Malvaceae</taxon>
        <taxon>Malvoideae</taxon>
        <taxon>Hibiscus</taxon>
    </lineage>
</organism>
<dbReference type="PROSITE" id="PS50811">
    <property type="entry name" value="WRKY"/>
    <property type="match status" value="1"/>
</dbReference>
<feature type="domain" description="WRKY" evidence="1">
    <location>
        <begin position="1"/>
        <end position="14"/>
    </location>
</feature>
<proteinExistence type="predicted"/>
<dbReference type="InterPro" id="IPR003657">
    <property type="entry name" value="WRKY_dom"/>
</dbReference>
<gene>
    <name evidence="2" type="ORF">V6N12_065552</name>
</gene>
<evidence type="ECO:0000313" key="3">
    <source>
        <dbReference type="Proteomes" id="UP001472677"/>
    </source>
</evidence>
<comment type="caution">
    <text evidence="2">The sequence shown here is derived from an EMBL/GenBank/DDBJ whole genome shotgun (WGS) entry which is preliminary data.</text>
</comment>
<name>A0ABR2G923_9ROSI</name>
<reference evidence="2 3" key="1">
    <citation type="journal article" date="2024" name="G3 (Bethesda)">
        <title>Genome assembly of Hibiscus sabdariffa L. provides insights into metabolisms of medicinal natural products.</title>
        <authorList>
            <person name="Kim T."/>
        </authorList>
    </citation>
    <scope>NUCLEOTIDE SEQUENCE [LARGE SCALE GENOMIC DNA]</scope>
    <source>
        <strain evidence="2">TK-2024</strain>
        <tissue evidence="2">Old leaves</tissue>
    </source>
</reference>
<evidence type="ECO:0000313" key="2">
    <source>
        <dbReference type="EMBL" id="KAK8597076.1"/>
    </source>
</evidence>
<keyword evidence="3" id="KW-1185">Reference proteome</keyword>
<dbReference type="EMBL" id="JBBPBM010000002">
    <property type="protein sequence ID" value="KAK8597076.1"/>
    <property type="molecule type" value="Genomic_DNA"/>
</dbReference>
<sequence length="112" mass="12207">MITTYEGKHNHDVPAAYGSGYVMNRSSSTTTANNINTLITMHIRPSAILVSLQYKLTQHRTYLGNAAANNGGFGFSRFGKPTSSYMSQPQFSDAVFAKDGSRDDSLLDGFMS</sequence>